<proteinExistence type="predicted"/>
<organism evidence="1">
    <name type="scientific">marine metagenome</name>
    <dbReference type="NCBI Taxonomy" id="408172"/>
    <lineage>
        <taxon>unclassified sequences</taxon>
        <taxon>metagenomes</taxon>
        <taxon>ecological metagenomes</taxon>
    </lineage>
</organism>
<name>A0A382YZ43_9ZZZZ</name>
<feature type="non-terminal residue" evidence="1">
    <location>
        <position position="51"/>
    </location>
</feature>
<accession>A0A382YZ43</accession>
<dbReference type="EMBL" id="UINC01179212">
    <property type="protein sequence ID" value="SVD87778.1"/>
    <property type="molecule type" value="Genomic_DNA"/>
</dbReference>
<reference evidence="1" key="1">
    <citation type="submission" date="2018-05" db="EMBL/GenBank/DDBJ databases">
        <authorList>
            <person name="Lanie J.A."/>
            <person name="Ng W.-L."/>
            <person name="Kazmierczak K.M."/>
            <person name="Andrzejewski T.M."/>
            <person name="Davidsen T.M."/>
            <person name="Wayne K.J."/>
            <person name="Tettelin H."/>
            <person name="Glass J.I."/>
            <person name="Rusch D."/>
            <person name="Podicherti R."/>
            <person name="Tsui H.-C.T."/>
            <person name="Winkler M.E."/>
        </authorList>
    </citation>
    <scope>NUCLEOTIDE SEQUENCE</scope>
</reference>
<protein>
    <submittedName>
        <fullName evidence="1">Uncharacterized protein</fullName>
    </submittedName>
</protein>
<evidence type="ECO:0000313" key="1">
    <source>
        <dbReference type="EMBL" id="SVD87778.1"/>
    </source>
</evidence>
<dbReference type="AlphaFoldDB" id="A0A382YZ43"/>
<gene>
    <name evidence="1" type="ORF">METZ01_LOCUS440632</name>
</gene>
<sequence length="51" mass="5722">MFKYILIYLTVSSVLFSQNNKGPTPTITLHAEETKLSKVLSVITEMSGYNI</sequence>